<dbReference type="VEuPathDB" id="FungiDB:PHYBLDRAFT_188502"/>
<sequence>MSSKTSSNVDLDPIMTRCRDLTTSTQKKIEDLYMLTKDMNVCMLTTHTVDSGALVSRAMHACKPQSSDTPADIWFFANVVSKKFEEIKKNPSVNISYVKQSTMEWISIAGHATHVTDRSKIKELYRPELKIWYGDLGDGVHDSGPDDPRINLIHVKADTVSYSIKDVEEGSEAFDMAKAMLTGQVPKLVSFRTLSSEELSKSRSSA</sequence>
<gene>
    <name evidence="2" type="ORF">PHYBLDRAFT_188502</name>
</gene>
<dbReference type="InterPro" id="IPR052917">
    <property type="entry name" value="Stress-Dev_Protein"/>
</dbReference>
<dbReference type="GeneID" id="29000428"/>
<dbReference type="Gene3D" id="2.30.110.10">
    <property type="entry name" value="Electron Transport, Fmn-binding Protein, Chain A"/>
    <property type="match status" value="1"/>
</dbReference>
<evidence type="ECO:0000313" key="3">
    <source>
        <dbReference type="Proteomes" id="UP000077315"/>
    </source>
</evidence>
<accession>A0A167KUC3</accession>
<evidence type="ECO:0000313" key="2">
    <source>
        <dbReference type="EMBL" id="OAD68907.1"/>
    </source>
</evidence>
<protein>
    <recommendedName>
        <fullName evidence="1">General stress protein FMN-binding split barrel domain-containing protein</fullName>
    </recommendedName>
</protein>
<proteinExistence type="predicted"/>
<name>A0A167KUC3_PHYB8</name>
<dbReference type="InterPro" id="IPR012349">
    <property type="entry name" value="Split_barrel_FMN-bd"/>
</dbReference>
<dbReference type="PANTHER" id="PTHR34818">
    <property type="entry name" value="PROTEIN BLI-3"/>
    <property type="match status" value="1"/>
</dbReference>
<dbReference type="AlphaFoldDB" id="A0A167KUC3"/>
<dbReference type="PANTHER" id="PTHR34818:SF1">
    <property type="entry name" value="PROTEIN BLI-3"/>
    <property type="match status" value="1"/>
</dbReference>
<reference evidence="3" key="1">
    <citation type="submission" date="2015-06" db="EMBL/GenBank/DDBJ databases">
        <title>Expansion of signal transduction pathways in fungi by whole-genome duplication.</title>
        <authorList>
            <consortium name="DOE Joint Genome Institute"/>
            <person name="Corrochano L.M."/>
            <person name="Kuo A."/>
            <person name="Marcet-Houben M."/>
            <person name="Polaino S."/>
            <person name="Salamov A."/>
            <person name="Villalobos J.M."/>
            <person name="Alvarez M.I."/>
            <person name="Avalos J."/>
            <person name="Benito E.P."/>
            <person name="Benoit I."/>
            <person name="Burger G."/>
            <person name="Camino L.P."/>
            <person name="Canovas D."/>
            <person name="Cerda-Olmedo E."/>
            <person name="Cheng J.-F."/>
            <person name="Dominguez A."/>
            <person name="Elias M."/>
            <person name="Eslava A.P."/>
            <person name="Glaser F."/>
            <person name="Grimwood J."/>
            <person name="Gutierrez G."/>
            <person name="Heitman J."/>
            <person name="Henrissat B."/>
            <person name="Iturriaga E.A."/>
            <person name="Lang B.F."/>
            <person name="Lavin J.L."/>
            <person name="Lee S."/>
            <person name="Li W."/>
            <person name="Lindquist E."/>
            <person name="Lopez-Garcia S."/>
            <person name="Luque E.M."/>
            <person name="Marcos A.T."/>
            <person name="Martin J."/>
            <person name="McCluskey K."/>
            <person name="Medina H.R."/>
            <person name="Miralles-Duran A."/>
            <person name="Miyazaki A."/>
            <person name="Munoz-Torres E."/>
            <person name="Oguiza J.A."/>
            <person name="Ohm R."/>
            <person name="Olmedo M."/>
            <person name="Orejas M."/>
            <person name="Ortiz-Castellanos L."/>
            <person name="Pisabarro A.G."/>
            <person name="Rodriguez-Romero J."/>
            <person name="Ruiz-Herrera J."/>
            <person name="Ruiz-Vazquez R."/>
            <person name="Sanz C."/>
            <person name="Schackwitz W."/>
            <person name="Schmutz J."/>
            <person name="Shahriari M."/>
            <person name="Shelest E."/>
            <person name="Silva-Franco F."/>
            <person name="Soanes D."/>
            <person name="Syed K."/>
            <person name="Tagua V.G."/>
            <person name="Talbot N.J."/>
            <person name="Thon M."/>
            <person name="De vries R.P."/>
            <person name="Wiebenga A."/>
            <person name="Yadav J.S."/>
            <person name="Braun E.L."/>
            <person name="Baker S."/>
            <person name="Garre V."/>
            <person name="Horwitz B."/>
            <person name="Torres-Martinez S."/>
            <person name="Idnurm A."/>
            <person name="Herrera-Estrella A."/>
            <person name="Gabaldon T."/>
            <person name="Grigoriev I.V."/>
        </authorList>
    </citation>
    <scope>NUCLEOTIDE SEQUENCE [LARGE SCALE GENOMIC DNA]</scope>
    <source>
        <strain evidence="3">NRRL 1555(-)</strain>
    </source>
</reference>
<feature type="domain" description="General stress protein FMN-binding split barrel" evidence="1">
    <location>
        <begin position="29"/>
        <end position="186"/>
    </location>
</feature>
<dbReference type="RefSeq" id="XP_018286947.1">
    <property type="nucleotide sequence ID" value="XM_018439522.1"/>
</dbReference>
<dbReference type="OrthoDB" id="434253at2759"/>
<dbReference type="InParanoid" id="A0A167KUC3"/>
<evidence type="ECO:0000259" key="1">
    <source>
        <dbReference type="Pfam" id="PF16242"/>
    </source>
</evidence>
<dbReference type="InterPro" id="IPR038725">
    <property type="entry name" value="YdaG_split_barrel_FMN-bd"/>
</dbReference>
<dbReference type="SUPFAM" id="SSF50475">
    <property type="entry name" value="FMN-binding split barrel"/>
    <property type="match status" value="1"/>
</dbReference>
<organism evidence="2 3">
    <name type="scientific">Phycomyces blakesleeanus (strain ATCC 8743b / DSM 1359 / FGSC 10004 / NBRC 33097 / NRRL 1555)</name>
    <dbReference type="NCBI Taxonomy" id="763407"/>
    <lineage>
        <taxon>Eukaryota</taxon>
        <taxon>Fungi</taxon>
        <taxon>Fungi incertae sedis</taxon>
        <taxon>Mucoromycota</taxon>
        <taxon>Mucoromycotina</taxon>
        <taxon>Mucoromycetes</taxon>
        <taxon>Mucorales</taxon>
        <taxon>Phycomycetaceae</taxon>
        <taxon>Phycomyces</taxon>
    </lineage>
</organism>
<dbReference type="EMBL" id="KV440993">
    <property type="protein sequence ID" value="OAD68907.1"/>
    <property type="molecule type" value="Genomic_DNA"/>
</dbReference>
<dbReference type="Proteomes" id="UP000077315">
    <property type="component" value="Unassembled WGS sequence"/>
</dbReference>
<dbReference type="Pfam" id="PF16242">
    <property type="entry name" value="Pyrid_ox_like"/>
    <property type="match status" value="1"/>
</dbReference>
<dbReference type="STRING" id="763407.A0A167KUC3"/>
<keyword evidence="3" id="KW-1185">Reference proteome</keyword>